<dbReference type="Pfam" id="PF00078">
    <property type="entry name" value="RVT_1"/>
    <property type="match status" value="1"/>
</dbReference>
<evidence type="ECO:0000256" key="9">
    <source>
        <dbReference type="SAM" id="MobiDB-lite"/>
    </source>
</evidence>
<evidence type="ECO:0000259" key="10">
    <source>
        <dbReference type="Pfam" id="PF00078"/>
    </source>
</evidence>
<reference evidence="12" key="1">
    <citation type="journal article" date="2024" name="Gigascience">
        <title>Chromosome-level genome of the poultry shaft louse Menopon gallinae provides insight into the host-switching and adaptive evolution of parasitic lice.</title>
        <authorList>
            <person name="Xu Y."/>
            <person name="Ma L."/>
            <person name="Liu S."/>
            <person name="Liang Y."/>
            <person name="Liu Q."/>
            <person name="He Z."/>
            <person name="Tian L."/>
            <person name="Duan Y."/>
            <person name="Cai W."/>
            <person name="Li H."/>
            <person name="Song F."/>
        </authorList>
    </citation>
    <scope>NUCLEOTIDE SEQUENCE</scope>
    <source>
        <strain evidence="12">Cailab_2023a</strain>
    </source>
</reference>
<keyword evidence="7" id="KW-0695">RNA-directed DNA polymerase</keyword>
<dbReference type="GO" id="GO:0003964">
    <property type="term" value="F:RNA-directed DNA polymerase activity"/>
    <property type="evidence" value="ECO:0007669"/>
    <property type="project" value="UniProtKB-KW"/>
</dbReference>
<keyword evidence="4" id="KW-0540">Nuclease</keyword>
<keyword evidence="2" id="KW-0808">Transferase</keyword>
<gene>
    <name evidence="12" type="ORF">PYX00_000283</name>
</gene>
<dbReference type="InterPro" id="IPR041577">
    <property type="entry name" value="RT_RNaseH_2"/>
</dbReference>
<dbReference type="Gene3D" id="3.30.70.270">
    <property type="match status" value="1"/>
</dbReference>
<dbReference type="PANTHER" id="PTHR37984:SF5">
    <property type="entry name" value="PROTEIN NYNRIN-LIKE"/>
    <property type="match status" value="1"/>
</dbReference>
<dbReference type="Pfam" id="PF17919">
    <property type="entry name" value="RT_RNaseH_2"/>
    <property type="match status" value="1"/>
</dbReference>
<protein>
    <submittedName>
        <fullName evidence="12">Uncharacterized protein</fullName>
    </submittedName>
</protein>
<dbReference type="Gene3D" id="3.10.20.370">
    <property type="match status" value="1"/>
</dbReference>
<dbReference type="InterPro" id="IPR043128">
    <property type="entry name" value="Rev_trsase/Diguanyl_cyclase"/>
</dbReference>
<dbReference type="PANTHER" id="PTHR37984">
    <property type="entry name" value="PROTEIN CBG26694"/>
    <property type="match status" value="1"/>
</dbReference>
<dbReference type="CDD" id="cd01647">
    <property type="entry name" value="RT_LTR"/>
    <property type="match status" value="1"/>
</dbReference>
<feature type="region of interest" description="Disordered" evidence="9">
    <location>
        <begin position="276"/>
        <end position="301"/>
    </location>
</feature>
<evidence type="ECO:0000256" key="3">
    <source>
        <dbReference type="ARBA" id="ARBA00022695"/>
    </source>
</evidence>
<keyword evidence="6" id="KW-0378">Hydrolase</keyword>
<accession>A0AAW2I7X5</accession>
<keyword evidence="5" id="KW-0255">Endonuclease</keyword>
<keyword evidence="3" id="KW-0548">Nucleotidyltransferase</keyword>
<evidence type="ECO:0000256" key="1">
    <source>
        <dbReference type="ARBA" id="ARBA00022670"/>
    </source>
</evidence>
<dbReference type="CDD" id="cd09274">
    <property type="entry name" value="RNase_HI_RT_Ty3"/>
    <property type="match status" value="1"/>
</dbReference>
<evidence type="ECO:0000256" key="7">
    <source>
        <dbReference type="ARBA" id="ARBA00022918"/>
    </source>
</evidence>
<comment type="caution">
    <text evidence="12">The sequence shown here is derived from an EMBL/GenBank/DDBJ whole genome shotgun (WGS) entry which is preliminary data.</text>
</comment>
<sequence length="301" mass="34670">MECCQDMIDRYPIPHMEDFTHNLEGKKIFSTIDLVRAFHQIPIATEDIPKTAITTPFGLFEYVRMPFGLCNAAQTFQRFINEALQDLEYVYAYIDDILVASEEEEQHLQHLRTLRGVQESRDAFTKMKEAIANATLLHRTKHDAPLSITVDASDFAVGAVLQQRDRTTWQPISFFTRAHSSAEKKYSAYDRELLAIYSAIKRFRHFVEGRTFTIFTDQKPLTYAFLQKPDKCSPRQFKYLDYVGQFTTDIRHVSGKDNVVADALSRVEAITKAVTHQNSLKPNRRTESSRTYSRAVHTADS</sequence>
<evidence type="ECO:0000256" key="6">
    <source>
        <dbReference type="ARBA" id="ARBA00022801"/>
    </source>
</evidence>
<feature type="domain" description="Reverse transcriptase" evidence="10">
    <location>
        <begin position="7"/>
        <end position="115"/>
    </location>
</feature>
<dbReference type="InterPro" id="IPR000477">
    <property type="entry name" value="RT_dom"/>
</dbReference>
<evidence type="ECO:0000256" key="8">
    <source>
        <dbReference type="ARBA" id="ARBA00023268"/>
    </source>
</evidence>
<evidence type="ECO:0000256" key="2">
    <source>
        <dbReference type="ARBA" id="ARBA00022679"/>
    </source>
</evidence>
<dbReference type="GO" id="GO:0008233">
    <property type="term" value="F:peptidase activity"/>
    <property type="evidence" value="ECO:0007669"/>
    <property type="project" value="UniProtKB-KW"/>
</dbReference>
<evidence type="ECO:0000259" key="11">
    <source>
        <dbReference type="Pfam" id="PF17919"/>
    </source>
</evidence>
<keyword evidence="8" id="KW-0511">Multifunctional enzyme</keyword>
<evidence type="ECO:0000313" key="12">
    <source>
        <dbReference type="EMBL" id="KAL0278465.1"/>
    </source>
</evidence>
<dbReference type="InterPro" id="IPR050951">
    <property type="entry name" value="Retrovirus_Pol_polyprotein"/>
</dbReference>
<name>A0AAW2I7X5_9NEOP</name>
<feature type="domain" description="Reverse transcriptase/retrotransposon-derived protein RNase H-like" evidence="11">
    <location>
        <begin position="119"/>
        <end position="214"/>
    </location>
</feature>
<dbReference type="AlphaFoldDB" id="A0AAW2I7X5"/>
<dbReference type="InterPro" id="IPR043502">
    <property type="entry name" value="DNA/RNA_pol_sf"/>
</dbReference>
<dbReference type="EMBL" id="JARGDH010000001">
    <property type="protein sequence ID" value="KAL0278465.1"/>
    <property type="molecule type" value="Genomic_DNA"/>
</dbReference>
<dbReference type="GO" id="GO:0004519">
    <property type="term" value="F:endonuclease activity"/>
    <property type="evidence" value="ECO:0007669"/>
    <property type="project" value="UniProtKB-KW"/>
</dbReference>
<dbReference type="GO" id="GO:0006508">
    <property type="term" value="P:proteolysis"/>
    <property type="evidence" value="ECO:0007669"/>
    <property type="project" value="UniProtKB-KW"/>
</dbReference>
<dbReference type="Gene3D" id="3.10.10.10">
    <property type="entry name" value="HIV Type 1 Reverse Transcriptase, subunit A, domain 1"/>
    <property type="match status" value="1"/>
</dbReference>
<organism evidence="12">
    <name type="scientific">Menopon gallinae</name>
    <name type="common">poultry shaft louse</name>
    <dbReference type="NCBI Taxonomy" id="328185"/>
    <lineage>
        <taxon>Eukaryota</taxon>
        <taxon>Metazoa</taxon>
        <taxon>Ecdysozoa</taxon>
        <taxon>Arthropoda</taxon>
        <taxon>Hexapoda</taxon>
        <taxon>Insecta</taxon>
        <taxon>Pterygota</taxon>
        <taxon>Neoptera</taxon>
        <taxon>Paraneoptera</taxon>
        <taxon>Psocodea</taxon>
        <taxon>Troctomorpha</taxon>
        <taxon>Phthiraptera</taxon>
        <taxon>Amblycera</taxon>
        <taxon>Menoponidae</taxon>
        <taxon>Menopon</taxon>
    </lineage>
</organism>
<dbReference type="FunFam" id="3.10.20.370:FF:000001">
    <property type="entry name" value="Retrovirus-related Pol polyprotein from transposon 17.6-like protein"/>
    <property type="match status" value="1"/>
</dbReference>
<dbReference type="SUPFAM" id="SSF56672">
    <property type="entry name" value="DNA/RNA polymerases"/>
    <property type="match status" value="1"/>
</dbReference>
<dbReference type="FunFam" id="3.10.10.10:FF:000007">
    <property type="entry name" value="Retrovirus-related Pol polyprotein from transposon 17.6-like Protein"/>
    <property type="match status" value="1"/>
</dbReference>
<proteinExistence type="predicted"/>
<keyword evidence="1" id="KW-0645">Protease</keyword>
<evidence type="ECO:0000256" key="5">
    <source>
        <dbReference type="ARBA" id="ARBA00022759"/>
    </source>
</evidence>
<evidence type="ECO:0000256" key="4">
    <source>
        <dbReference type="ARBA" id="ARBA00022722"/>
    </source>
</evidence>